<dbReference type="EMBL" id="GIFC01002975">
    <property type="protein sequence ID" value="MXU85058.1"/>
    <property type="molecule type" value="Transcribed_RNA"/>
</dbReference>
<reference evidence="2" key="1">
    <citation type="submission" date="2019-12" db="EMBL/GenBank/DDBJ databases">
        <title>An insight into the sialome of adult female Ixodes ricinus ticks feeding for 6 days.</title>
        <authorList>
            <person name="Perner J."/>
            <person name="Ribeiro J.M.C."/>
        </authorList>
    </citation>
    <scope>NUCLEOTIDE SEQUENCE</scope>
    <source>
        <strain evidence="2">Semi-engorged</strain>
        <tissue evidence="2">Salivary glands</tissue>
    </source>
</reference>
<protein>
    <submittedName>
        <fullName evidence="2">Putative secreted protein</fullName>
    </submittedName>
</protein>
<feature type="signal peptide" evidence="1">
    <location>
        <begin position="1"/>
        <end position="25"/>
    </location>
</feature>
<feature type="chain" id="PRO_5025639103" evidence="1">
    <location>
        <begin position="26"/>
        <end position="84"/>
    </location>
</feature>
<name>A0A6B0U0H2_IXORI</name>
<evidence type="ECO:0000256" key="1">
    <source>
        <dbReference type="SAM" id="SignalP"/>
    </source>
</evidence>
<proteinExistence type="predicted"/>
<organism evidence="2">
    <name type="scientific">Ixodes ricinus</name>
    <name type="common">Common tick</name>
    <name type="synonym">Acarus ricinus</name>
    <dbReference type="NCBI Taxonomy" id="34613"/>
    <lineage>
        <taxon>Eukaryota</taxon>
        <taxon>Metazoa</taxon>
        <taxon>Ecdysozoa</taxon>
        <taxon>Arthropoda</taxon>
        <taxon>Chelicerata</taxon>
        <taxon>Arachnida</taxon>
        <taxon>Acari</taxon>
        <taxon>Parasitiformes</taxon>
        <taxon>Ixodida</taxon>
        <taxon>Ixodoidea</taxon>
        <taxon>Ixodidae</taxon>
        <taxon>Ixodinae</taxon>
        <taxon>Ixodes</taxon>
    </lineage>
</organism>
<evidence type="ECO:0000313" key="2">
    <source>
        <dbReference type="EMBL" id="MXU85058.1"/>
    </source>
</evidence>
<keyword evidence="1" id="KW-0732">Signal</keyword>
<sequence length="84" mass="8987">MRQCGQCEALLCLTLCSSFHSSCVATGSVVKPLVEVPGCCLNRFFAVHIKSCSLDSTSNESSSSEAFEQSASSDFSLIWVPCKT</sequence>
<accession>A0A6B0U0H2</accession>
<dbReference type="AlphaFoldDB" id="A0A6B0U0H2"/>